<dbReference type="OrthoDB" id="167215at2759"/>
<comment type="caution">
    <text evidence="1">The sequence shown here is derived from an EMBL/GenBank/DDBJ whole genome shotgun (WGS) entry which is preliminary data.</text>
</comment>
<reference evidence="2" key="1">
    <citation type="submission" date="2017-03" db="EMBL/GenBank/DDBJ databases">
        <title>Phytopthora megakarya and P. palmivora, two closely related causual agents of cacao black pod achieved similar genome size and gene model numbers by different mechanisms.</title>
        <authorList>
            <person name="Ali S."/>
            <person name="Shao J."/>
            <person name="Larry D.J."/>
            <person name="Kronmiller B."/>
            <person name="Shen D."/>
            <person name="Strem M.D."/>
            <person name="Melnick R.L."/>
            <person name="Guiltinan M.J."/>
            <person name="Tyler B.M."/>
            <person name="Meinhardt L.W."/>
            <person name="Bailey B.A."/>
        </authorList>
    </citation>
    <scope>NUCLEOTIDE SEQUENCE [LARGE SCALE GENOMIC DNA]</scope>
    <source>
        <strain evidence="2">zdho120</strain>
    </source>
</reference>
<evidence type="ECO:0000313" key="2">
    <source>
        <dbReference type="Proteomes" id="UP000198211"/>
    </source>
</evidence>
<accession>A0A225UCY6</accession>
<dbReference type="EMBL" id="NBNE01021715">
    <property type="protein sequence ID" value="OWY90858.1"/>
    <property type="molecule type" value="Genomic_DNA"/>
</dbReference>
<keyword evidence="2" id="KW-1185">Reference proteome</keyword>
<gene>
    <name evidence="1" type="ORF">PHMEG_00040819</name>
</gene>
<protein>
    <submittedName>
        <fullName evidence="1">Uncharacterized protein</fullName>
    </submittedName>
</protein>
<name>A0A225UCY6_9STRA</name>
<dbReference type="AlphaFoldDB" id="A0A225UCY6"/>
<sequence>MVGLNASELPYEEFCAGDTIEYFSYAFVCGDPRGYRMARILAVDQCDIEFPIEVETIPLQMMLRRLRDYAGAQLSELAGQGHVSNPQKHEAV</sequence>
<organism evidence="1 2">
    <name type="scientific">Phytophthora megakarya</name>
    <dbReference type="NCBI Taxonomy" id="4795"/>
    <lineage>
        <taxon>Eukaryota</taxon>
        <taxon>Sar</taxon>
        <taxon>Stramenopiles</taxon>
        <taxon>Oomycota</taxon>
        <taxon>Peronosporomycetes</taxon>
        <taxon>Peronosporales</taxon>
        <taxon>Peronosporaceae</taxon>
        <taxon>Phytophthora</taxon>
    </lineage>
</organism>
<evidence type="ECO:0000313" key="1">
    <source>
        <dbReference type="EMBL" id="OWY90858.1"/>
    </source>
</evidence>
<dbReference type="STRING" id="4795.A0A225UCY6"/>
<proteinExistence type="predicted"/>
<dbReference type="Proteomes" id="UP000198211">
    <property type="component" value="Unassembled WGS sequence"/>
</dbReference>